<keyword evidence="1" id="KW-1133">Transmembrane helix</keyword>
<dbReference type="EMBL" id="JPWB01000004">
    <property type="protein sequence ID" value="RCK22354.1"/>
    <property type="molecule type" value="Genomic_DNA"/>
</dbReference>
<protein>
    <submittedName>
        <fullName evidence="2">Uncharacterized protein</fullName>
    </submittedName>
</protein>
<keyword evidence="1" id="KW-0812">Transmembrane</keyword>
<evidence type="ECO:0000256" key="1">
    <source>
        <dbReference type="SAM" id="Phobius"/>
    </source>
</evidence>
<dbReference type="RefSeq" id="WP_062955781.1">
    <property type="nucleotide sequence ID" value="NZ_JPWB01000004.1"/>
</dbReference>
<reference evidence="2 3" key="1">
    <citation type="submission" date="2014-07" db="EMBL/GenBank/DDBJ databases">
        <title>Draft genome sequence of Thalassospira profundimaris R8-17.</title>
        <authorList>
            <person name="Lai Q."/>
            <person name="Shao Z."/>
        </authorList>
    </citation>
    <scope>NUCLEOTIDE SEQUENCE [LARGE SCALE GENOMIC DNA]</scope>
    <source>
        <strain evidence="2 3">R8-17</strain>
    </source>
</reference>
<name>A0A367VAV6_9PROT</name>
<evidence type="ECO:0000313" key="3">
    <source>
        <dbReference type="Proteomes" id="UP000253061"/>
    </source>
</evidence>
<proteinExistence type="predicted"/>
<accession>A0A367VAV6</accession>
<keyword evidence="1" id="KW-0472">Membrane</keyword>
<organism evidence="2 3">
    <name type="scientific">Thalassospira profundimaris</name>
    <dbReference type="NCBI Taxonomy" id="502049"/>
    <lineage>
        <taxon>Bacteria</taxon>
        <taxon>Pseudomonadati</taxon>
        <taxon>Pseudomonadota</taxon>
        <taxon>Alphaproteobacteria</taxon>
        <taxon>Rhodospirillales</taxon>
        <taxon>Thalassospiraceae</taxon>
        <taxon>Thalassospira</taxon>
    </lineage>
</organism>
<evidence type="ECO:0000313" key="2">
    <source>
        <dbReference type="EMBL" id="RCK22354.1"/>
    </source>
</evidence>
<feature type="transmembrane region" description="Helical" evidence="1">
    <location>
        <begin position="12"/>
        <end position="29"/>
    </location>
</feature>
<sequence>MENSLLNRAMGLLAFVVLIGFVGILVGYVTRWDLAVMVAITVGLAGWDIWHVAMGHKEDTH</sequence>
<gene>
    <name evidence="2" type="ORF">TH6_11885</name>
</gene>
<dbReference type="Proteomes" id="UP000253061">
    <property type="component" value="Unassembled WGS sequence"/>
</dbReference>
<feature type="transmembrane region" description="Helical" evidence="1">
    <location>
        <begin position="35"/>
        <end position="53"/>
    </location>
</feature>
<dbReference type="AlphaFoldDB" id="A0A367VAV6"/>
<comment type="caution">
    <text evidence="2">The sequence shown here is derived from an EMBL/GenBank/DDBJ whole genome shotgun (WGS) entry which is preliminary data.</text>
</comment>